<gene>
    <name evidence="1" type="ORF">DN752_03350</name>
</gene>
<dbReference type="KEGG" id="est:DN752_03350"/>
<dbReference type="OrthoDB" id="838815at2"/>
<reference evidence="1 2" key="1">
    <citation type="submission" date="2018-06" db="EMBL/GenBank/DDBJ databases">
        <title>Echinicola strongylocentroti sp. nov., isolated from a sea urchin Strongylocentrotus intermedius.</title>
        <authorList>
            <person name="Bae S.S."/>
        </authorList>
    </citation>
    <scope>NUCLEOTIDE SEQUENCE [LARGE SCALE GENOMIC DNA]</scope>
    <source>
        <strain evidence="1 2">MEBiC08714</strain>
    </source>
</reference>
<dbReference type="InterPro" id="IPR054207">
    <property type="entry name" value="DUF6913"/>
</dbReference>
<name>A0A2Z4IEC0_9BACT</name>
<accession>A0A2Z4IEC0</accession>
<keyword evidence="2" id="KW-1185">Reference proteome</keyword>
<dbReference type="EMBL" id="CP030041">
    <property type="protein sequence ID" value="AWW29254.1"/>
    <property type="molecule type" value="Genomic_DNA"/>
</dbReference>
<dbReference type="AlphaFoldDB" id="A0A2Z4IEC0"/>
<dbReference type="Proteomes" id="UP000248688">
    <property type="component" value="Chromosome"/>
</dbReference>
<dbReference type="RefSeq" id="WP_112782670.1">
    <property type="nucleotide sequence ID" value="NZ_CP030041.1"/>
</dbReference>
<protein>
    <submittedName>
        <fullName evidence="1">Uncharacterized protein</fullName>
    </submittedName>
</protein>
<proteinExistence type="predicted"/>
<evidence type="ECO:0000313" key="2">
    <source>
        <dbReference type="Proteomes" id="UP000248688"/>
    </source>
</evidence>
<dbReference type="Pfam" id="PF21857">
    <property type="entry name" value="DUF6913"/>
    <property type="match status" value="1"/>
</dbReference>
<sequence length="163" mass="18761">MKWIKKLVVELRIKKNKGRNVEKSQKSIEDIKSIHILADSYENLVSATAAVAKHWSSGVVIEGRYYDEERVDEQSFSPKNFNLIGIPDHDLQHFMDQKADIMLFTCSPTNAFMYLVAQNKSADYKIGFHHDLNDQLLDIMLAKEDSSLSSNIENLLKYLKKII</sequence>
<evidence type="ECO:0000313" key="1">
    <source>
        <dbReference type="EMBL" id="AWW29254.1"/>
    </source>
</evidence>
<organism evidence="1 2">
    <name type="scientific">Echinicola strongylocentroti</name>
    <dbReference type="NCBI Taxonomy" id="1795355"/>
    <lineage>
        <taxon>Bacteria</taxon>
        <taxon>Pseudomonadati</taxon>
        <taxon>Bacteroidota</taxon>
        <taxon>Cytophagia</taxon>
        <taxon>Cytophagales</taxon>
        <taxon>Cyclobacteriaceae</taxon>
        <taxon>Echinicola</taxon>
    </lineage>
</organism>